<name>A0ABV9QSA8_9GAMM</name>
<dbReference type="SUPFAM" id="SSF53756">
    <property type="entry name" value="UDP-Glycosyltransferase/glycogen phosphorylase"/>
    <property type="match status" value="1"/>
</dbReference>
<keyword evidence="4" id="KW-0328">Glycosyltransferase</keyword>
<keyword evidence="5" id="KW-1185">Reference proteome</keyword>
<reference evidence="5" key="1">
    <citation type="journal article" date="2019" name="Int. J. Syst. Evol. Microbiol.">
        <title>The Global Catalogue of Microorganisms (GCM) 10K type strain sequencing project: providing services to taxonomists for standard genome sequencing and annotation.</title>
        <authorList>
            <consortium name="The Broad Institute Genomics Platform"/>
            <consortium name="The Broad Institute Genome Sequencing Center for Infectious Disease"/>
            <person name="Wu L."/>
            <person name="Ma J."/>
        </authorList>
    </citation>
    <scope>NUCLEOTIDE SEQUENCE [LARGE SCALE GENOMIC DNA]</scope>
    <source>
        <strain evidence="5">CCUG 30340</strain>
    </source>
</reference>
<dbReference type="GO" id="GO:0016757">
    <property type="term" value="F:glycosyltransferase activity"/>
    <property type="evidence" value="ECO:0007669"/>
    <property type="project" value="UniProtKB-KW"/>
</dbReference>
<evidence type="ECO:0000313" key="4">
    <source>
        <dbReference type="EMBL" id="MFC4819726.1"/>
    </source>
</evidence>
<proteinExistence type="predicted"/>
<protein>
    <submittedName>
        <fullName evidence="4">Glycosyltransferase family 4 protein</fullName>
        <ecNumber evidence="4">2.4.-.-</ecNumber>
    </submittedName>
</protein>
<feature type="domain" description="Glycosyl transferase family 1" evidence="2">
    <location>
        <begin position="206"/>
        <end position="371"/>
    </location>
</feature>
<feature type="domain" description="Glycosyltransferase subfamily 4-like N-terminal" evidence="3">
    <location>
        <begin position="44"/>
        <end position="198"/>
    </location>
</feature>
<evidence type="ECO:0000259" key="3">
    <source>
        <dbReference type="Pfam" id="PF13439"/>
    </source>
</evidence>
<dbReference type="Pfam" id="PF00534">
    <property type="entry name" value="Glycos_transf_1"/>
    <property type="match status" value="1"/>
</dbReference>
<dbReference type="PANTHER" id="PTHR12526:SF636">
    <property type="entry name" value="BLL3647 PROTEIN"/>
    <property type="match status" value="1"/>
</dbReference>
<dbReference type="InterPro" id="IPR001296">
    <property type="entry name" value="Glyco_trans_1"/>
</dbReference>
<comment type="caution">
    <text evidence="4">The sequence shown here is derived from an EMBL/GenBank/DDBJ whole genome shotgun (WGS) entry which is preliminary data.</text>
</comment>
<dbReference type="RefSeq" id="WP_380019521.1">
    <property type="nucleotide sequence ID" value="NZ_JBHSHD010000005.1"/>
</dbReference>
<feature type="region of interest" description="Disordered" evidence="1">
    <location>
        <begin position="1"/>
        <end position="22"/>
    </location>
</feature>
<organism evidence="4 5">
    <name type="scientific">Dokdonella ginsengisoli</name>
    <dbReference type="NCBI Taxonomy" id="363846"/>
    <lineage>
        <taxon>Bacteria</taxon>
        <taxon>Pseudomonadati</taxon>
        <taxon>Pseudomonadota</taxon>
        <taxon>Gammaproteobacteria</taxon>
        <taxon>Lysobacterales</taxon>
        <taxon>Rhodanobacteraceae</taxon>
        <taxon>Dokdonella</taxon>
    </lineage>
</organism>
<dbReference type="PANTHER" id="PTHR12526">
    <property type="entry name" value="GLYCOSYLTRANSFERASE"/>
    <property type="match status" value="1"/>
</dbReference>
<dbReference type="CDD" id="cd03801">
    <property type="entry name" value="GT4_PimA-like"/>
    <property type="match status" value="1"/>
</dbReference>
<dbReference type="EMBL" id="JBHSHD010000005">
    <property type="protein sequence ID" value="MFC4819726.1"/>
    <property type="molecule type" value="Genomic_DNA"/>
</dbReference>
<dbReference type="EC" id="2.4.-.-" evidence="4"/>
<gene>
    <name evidence="4" type="ORF">ACFO6Q_05300</name>
</gene>
<evidence type="ECO:0000256" key="1">
    <source>
        <dbReference type="SAM" id="MobiDB-lite"/>
    </source>
</evidence>
<keyword evidence="4" id="KW-0808">Transferase</keyword>
<dbReference type="Gene3D" id="3.40.50.2000">
    <property type="entry name" value="Glycogen Phosphorylase B"/>
    <property type="match status" value="2"/>
</dbReference>
<sequence length="394" mass="43245">MRAETPVPLSPLPRESAPESLAGAREATRVAVKKLLVVTDEMEVGGSQRQITHFLKNLDRTRWQPTLIYFRKRSFLVDELLAAGVEVIELPKRGRIDAAFAWRLARALRSGRYDVVHCFSFTAELWVRAVLWAARDSAFVASVRGLCLDYSPTQWRFKRWILGRADAVVSNARAGAQETARRTGFPLERIEVIPNGIEPLAQPVDRDALRGQLGATPGRSLGLFVGRLVVEKNLPLLLDALARIAPGRRPLFLLAGGGPLEADLRARSTALGLDDDLRLLGERSDSRRLMAAADFLVLPSREEGLSNVLLEAMDAGCATLASDVGGNPEIVDDGRTGLLFRSGDAAQLAERMQSLSSDATLRARLAAAASEQVRTQYRIETLVRRTEAVYAKIC</sequence>
<dbReference type="InterPro" id="IPR028098">
    <property type="entry name" value="Glyco_trans_4-like_N"/>
</dbReference>
<accession>A0ABV9QSA8</accession>
<dbReference type="Proteomes" id="UP001595886">
    <property type="component" value="Unassembled WGS sequence"/>
</dbReference>
<evidence type="ECO:0000259" key="2">
    <source>
        <dbReference type="Pfam" id="PF00534"/>
    </source>
</evidence>
<dbReference type="Pfam" id="PF13439">
    <property type="entry name" value="Glyco_transf_4"/>
    <property type="match status" value="1"/>
</dbReference>
<evidence type="ECO:0000313" key="5">
    <source>
        <dbReference type="Proteomes" id="UP001595886"/>
    </source>
</evidence>